<dbReference type="AlphaFoldDB" id="A0A7W7W4K6"/>
<feature type="region of interest" description="Disordered" evidence="1">
    <location>
        <begin position="230"/>
        <end position="249"/>
    </location>
</feature>
<protein>
    <submittedName>
        <fullName evidence="2">Uncharacterized protein</fullName>
    </submittedName>
</protein>
<reference evidence="2 3" key="1">
    <citation type="submission" date="2020-08" db="EMBL/GenBank/DDBJ databases">
        <title>Sequencing the genomes of 1000 actinobacteria strains.</title>
        <authorList>
            <person name="Klenk H.-P."/>
        </authorList>
    </citation>
    <scope>NUCLEOTIDE SEQUENCE [LARGE SCALE GENOMIC DNA]</scope>
    <source>
        <strain evidence="2 3">DSM 102030</strain>
    </source>
</reference>
<organism evidence="2 3">
    <name type="scientific">Lipingzhangella halophila</name>
    <dbReference type="NCBI Taxonomy" id="1783352"/>
    <lineage>
        <taxon>Bacteria</taxon>
        <taxon>Bacillati</taxon>
        <taxon>Actinomycetota</taxon>
        <taxon>Actinomycetes</taxon>
        <taxon>Streptosporangiales</taxon>
        <taxon>Nocardiopsidaceae</taxon>
        <taxon>Lipingzhangella</taxon>
    </lineage>
</organism>
<name>A0A7W7W4K6_9ACTN</name>
<dbReference type="Proteomes" id="UP000523007">
    <property type="component" value="Unassembled WGS sequence"/>
</dbReference>
<comment type="caution">
    <text evidence="2">The sequence shown here is derived from an EMBL/GenBank/DDBJ whole genome shotgun (WGS) entry which is preliminary data.</text>
</comment>
<keyword evidence="3" id="KW-1185">Reference proteome</keyword>
<sequence length="406" mass="43831">MDSVIERDLAPEHLPDPVRRRLARLDRLRDIWVEQQCNRAGVQRVPGRRAILRSHTRELLELAGRGAAAPGLAERARRGEDALVRMEADCHTGLRLSGTYLSDLARTFSDSAAAAPLSQPDSQRLADAAAVPTHPVVRAAHLFLMCAEILERSAGHAGPAPPPLSHRPLPWALASLTLLRSTYPPLVMDHRLAGAYQAAEAKRDERERLLAFVALFAELQMVAMRGELSRAGHDSGQSPAPSAAAHGSGPLSAALHRCVLERTRTRSSPFTMVLNELDPDARVEVTAGDIGTAPERGRCDAAAARALFRRGPGCRWASLEVTAADAALRLLILVQDVGSPPTGVLAVTADAWLTTADRSLDVLDPACTDCVTLLPTDSLDDRRTELEEFVDDVTARAVGRLFRALC</sequence>
<proteinExistence type="predicted"/>
<accession>A0A7W7W4K6</accession>
<feature type="compositionally biased region" description="Low complexity" evidence="1">
    <location>
        <begin position="235"/>
        <end position="249"/>
    </location>
</feature>
<evidence type="ECO:0000313" key="2">
    <source>
        <dbReference type="EMBL" id="MBB4933901.1"/>
    </source>
</evidence>
<dbReference type="EMBL" id="JACHJT010000001">
    <property type="protein sequence ID" value="MBB4933901.1"/>
    <property type="molecule type" value="Genomic_DNA"/>
</dbReference>
<gene>
    <name evidence="2" type="ORF">F4561_004721</name>
</gene>
<dbReference type="RefSeq" id="WP_184581536.1">
    <property type="nucleotide sequence ID" value="NZ_JACHJT010000001.1"/>
</dbReference>
<evidence type="ECO:0000313" key="3">
    <source>
        <dbReference type="Proteomes" id="UP000523007"/>
    </source>
</evidence>
<evidence type="ECO:0000256" key="1">
    <source>
        <dbReference type="SAM" id="MobiDB-lite"/>
    </source>
</evidence>